<comment type="function">
    <text evidence="1">Catalyzes a mechanistically unusual reaction, the ATP-dependent insertion of CO2 between the N7 and N8 nitrogen atoms of 7,8-diaminopelargonic acid (DAPA, also called 7,8-diammoniononanoate) to form a ureido ring.</text>
</comment>
<comment type="caution">
    <text evidence="2">The sequence shown here is derived from an EMBL/GenBank/DDBJ whole genome shotgun (WGS) entry which is preliminary data.</text>
</comment>
<keyword evidence="1" id="KW-0479">Metal-binding</keyword>
<gene>
    <name evidence="1 2" type="primary">bioD</name>
    <name evidence="2" type="ORF">L3081_13900</name>
</gene>
<comment type="caution">
    <text evidence="1">Lacks conserved residue(s) required for the propagation of feature annotation.</text>
</comment>
<feature type="binding site" evidence="1">
    <location>
        <begin position="12"/>
        <end position="17"/>
    </location>
    <ligand>
        <name>ATP</name>
        <dbReference type="ChEBI" id="CHEBI:30616"/>
    </ligand>
</feature>
<name>A0ABS9X1Y9_9GAMM</name>
<keyword evidence="1" id="KW-0093">Biotin biosynthesis</keyword>
<protein>
    <recommendedName>
        <fullName evidence="1">ATP-dependent dethiobiotin synthetase BioD</fullName>
        <ecNumber evidence="1">6.3.3.3</ecNumber>
    </recommendedName>
    <alternativeName>
        <fullName evidence="1">DTB synthetase</fullName>
        <shortName evidence="1">DTBS</shortName>
    </alternativeName>
    <alternativeName>
        <fullName evidence="1">Dethiobiotin synthase</fullName>
    </alternativeName>
</protein>
<proteinExistence type="inferred from homology"/>
<dbReference type="RefSeq" id="WP_242286722.1">
    <property type="nucleotide sequence ID" value="NZ_JAKKSL010000002.1"/>
</dbReference>
<dbReference type="InterPro" id="IPR004472">
    <property type="entry name" value="DTB_synth_BioD"/>
</dbReference>
<feature type="binding site" evidence="1">
    <location>
        <begin position="116"/>
        <end position="119"/>
    </location>
    <ligand>
        <name>ATP</name>
        <dbReference type="ChEBI" id="CHEBI:30616"/>
    </ligand>
</feature>
<keyword evidence="1" id="KW-0547">Nucleotide-binding</keyword>
<keyword evidence="1 2" id="KW-0436">Ligase</keyword>
<feature type="binding site" evidence="1">
    <location>
        <position position="54"/>
    </location>
    <ligand>
        <name>ATP</name>
        <dbReference type="ChEBI" id="CHEBI:30616"/>
    </ligand>
</feature>
<feature type="binding site" evidence="1">
    <location>
        <begin position="190"/>
        <end position="191"/>
    </location>
    <ligand>
        <name>ATP</name>
        <dbReference type="ChEBI" id="CHEBI:30616"/>
    </ligand>
</feature>
<evidence type="ECO:0000313" key="3">
    <source>
        <dbReference type="Proteomes" id="UP001139646"/>
    </source>
</evidence>
<feature type="binding site" evidence="1">
    <location>
        <position position="16"/>
    </location>
    <ligand>
        <name>Mg(2+)</name>
        <dbReference type="ChEBI" id="CHEBI:18420"/>
    </ligand>
</feature>
<feature type="binding site" evidence="1">
    <location>
        <position position="54"/>
    </location>
    <ligand>
        <name>Mg(2+)</name>
        <dbReference type="ChEBI" id="CHEBI:18420"/>
    </ligand>
</feature>
<organism evidence="2 3">
    <name type="scientific">Colwellia maritima</name>
    <dbReference type="NCBI Taxonomy" id="2912588"/>
    <lineage>
        <taxon>Bacteria</taxon>
        <taxon>Pseudomonadati</taxon>
        <taxon>Pseudomonadota</taxon>
        <taxon>Gammaproteobacteria</taxon>
        <taxon>Alteromonadales</taxon>
        <taxon>Colwelliaceae</taxon>
        <taxon>Colwellia</taxon>
    </lineage>
</organism>
<dbReference type="PANTHER" id="PTHR43210">
    <property type="entry name" value="DETHIOBIOTIN SYNTHETASE"/>
    <property type="match status" value="1"/>
</dbReference>
<dbReference type="PIRSF" id="PIRSF006755">
    <property type="entry name" value="DTB_synth"/>
    <property type="match status" value="1"/>
</dbReference>
<evidence type="ECO:0000313" key="2">
    <source>
        <dbReference type="EMBL" id="MCI2284278.1"/>
    </source>
</evidence>
<feature type="binding site" evidence="1">
    <location>
        <position position="116"/>
    </location>
    <ligand>
        <name>Mg(2+)</name>
        <dbReference type="ChEBI" id="CHEBI:18420"/>
    </ligand>
</feature>
<dbReference type="PANTHER" id="PTHR43210:SF5">
    <property type="entry name" value="DETHIOBIOTIN SYNTHETASE"/>
    <property type="match status" value="1"/>
</dbReference>
<keyword evidence="1" id="KW-0963">Cytoplasm</keyword>
<evidence type="ECO:0000256" key="1">
    <source>
        <dbReference type="HAMAP-Rule" id="MF_00336"/>
    </source>
</evidence>
<dbReference type="GO" id="GO:0004141">
    <property type="term" value="F:dethiobiotin synthase activity"/>
    <property type="evidence" value="ECO:0007669"/>
    <property type="project" value="UniProtKB-EC"/>
</dbReference>
<comment type="cofactor">
    <cofactor evidence="1">
        <name>Mg(2+)</name>
        <dbReference type="ChEBI" id="CHEBI:18420"/>
    </cofactor>
</comment>
<dbReference type="CDD" id="cd03109">
    <property type="entry name" value="DTBS"/>
    <property type="match status" value="1"/>
</dbReference>
<comment type="pathway">
    <text evidence="1">Cofactor biosynthesis; biotin biosynthesis; biotin from 7,8-diaminononanoate: step 1/2.</text>
</comment>
<comment type="catalytic activity">
    <reaction evidence="1">
        <text>(7R,8S)-7,8-diammoniononanoate + CO2 + ATP = (4R,5S)-dethiobiotin + ADP + phosphate + 3 H(+)</text>
        <dbReference type="Rhea" id="RHEA:15805"/>
        <dbReference type="ChEBI" id="CHEBI:15378"/>
        <dbReference type="ChEBI" id="CHEBI:16526"/>
        <dbReference type="ChEBI" id="CHEBI:30616"/>
        <dbReference type="ChEBI" id="CHEBI:43474"/>
        <dbReference type="ChEBI" id="CHEBI:149469"/>
        <dbReference type="ChEBI" id="CHEBI:149473"/>
        <dbReference type="ChEBI" id="CHEBI:456216"/>
        <dbReference type="EC" id="6.3.3.3"/>
    </reaction>
</comment>
<comment type="subunit">
    <text evidence="1">Homodimer.</text>
</comment>
<accession>A0ABS9X1Y9</accession>
<feature type="active site" evidence="1">
    <location>
        <position position="37"/>
    </location>
</feature>
<comment type="similarity">
    <text evidence="1">Belongs to the dethiobiotin synthetase family.</text>
</comment>
<sequence>MKNYFITATDTDAGKTFVACALTQAFVNLNKKVAVYKPISAGCQQVNGLLINNDAKLLSEFANCDQNIREINPIAFKEPIAPHIAAARVNRELCLNEIEQGFDNVLQLKADINLTEGAGGWRLPLNTFSVKSLSIKARVTKPIFLSDFAVNTKQDIILVVNMKLGCLNHALLTYQTIIADGLNCIGWVANSASKNLMSNLDDNIESLEQLLPIPKLAQLNYYSDTQTSVHSKICTAAHTFDLTPLLA</sequence>
<keyword evidence="3" id="KW-1185">Reference proteome</keyword>
<dbReference type="NCBIfam" id="TIGR00347">
    <property type="entry name" value="bioD"/>
    <property type="match status" value="1"/>
</dbReference>
<dbReference type="EMBL" id="JAKKSL010000002">
    <property type="protein sequence ID" value="MCI2284278.1"/>
    <property type="molecule type" value="Genomic_DNA"/>
</dbReference>
<dbReference type="HAMAP" id="MF_00336">
    <property type="entry name" value="BioD"/>
    <property type="match status" value="1"/>
</dbReference>
<keyword evidence="1" id="KW-0460">Magnesium</keyword>
<dbReference type="EC" id="6.3.3.3" evidence="1"/>
<dbReference type="Pfam" id="PF13500">
    <property type="entry name" value="AAA_26"/>
    <property type="match status" value="1"/>
</dbReference>
<dbReference type="Proteomes" id="UP001139646">
    <property type="component" value="Unassembled WGS sequence"/>
</dbReference>
<comment type="subcellular location">
    <subcellularLocation>
        <location evidence="1">Cytoplasm</location>
    </subcellularLocation>
</comment>
<reference evidence="2" key="1">
    <citation type="submission" date="2022-01" db="EMBL/GenBank/DDBJ databases">
        <title>Colwellia maritima, isolated from seawater.</title>
        <authorList>
            <person name="Kristyanto S."/>
            <person name="Jung J."/>
            <person name="Jeon C.O."/>
        </authorList>
    </citation>
    <scope>NUCLEOTIDE SEQUENCE</scope>
    <source>
        <strain evidence="2">MSW7</strain>
    </source>
</reference>
<keyword evidence="1" id="KW-0067">ATP-binding</keyword>